<organism evidence="2 4">
    <name type="scientific">Carya illinoinensis</name>
    <name type="common">Pecan</name>
    <dbReference type="NCBI Taxonomy" id="32201"/>
    <lineage>
        <taxon>Eukaryota</taxon>
        <taxon>Viridiplantae</taxon>
        <taxon>Streptophyta</taxon>
        <taxon>Embryophyta</taxon>
        <taxon>Tracheophyta</taxon>
        <taxon>Spermatophyta</taxon>
        <taxon>Magnoliopsida</taxon>
        <taxon>eudicotyledons</taxon>
        <taxon>Gunneridae</taxon>
        <taxon>Pentapetalae</taxon>
        <taxon>rosids</taxon>
        <taxon>fabids</taxon>
        <taxon>Fagales</taxon>
        <taxon>Juglandaceae</taxon>
        <taxon>Carya</taxon>
    </lineage>
</organism>
<dbReference type="GO" id="GO:0007165">
    <property type="term" value="P:signal transduction"/>
    <property type="evidence" value="ECO:0007669"/>
    <property type="project" value="InterPro"/>
</dbReference>
<comment type="caution">
    <text evidence="2">The sequence shown here is derived from an EMBL/GenBank/DDBJ whole genome shotgun (WGS) entry which is preliminary data.</text>
</comment>
<gene>
    <name evidence="2" type="ORF">CIPAW_10G045600</name>
    <name evidence="3" type="ORF">I3842_10G044800</name>
</gene>
<name>A0A8T1P412_CARIL</name>
<dbReference type="InterPro" id="IPR000157">
    <property type="entry name" value="TIR_dom"/>
</dbReference>
<dbReference type="AlphaFoldDB" id="A0A8T1P412"/>
<dbReference type="InterPro" id="IPR035897">
    <property type="entry name" value="Toll_tir_struct_dom_sf"/>
</dbReference>
<proteinExistence type="predicted"/>
<dbReference type="SUPFAM" id="SSF52200">
    <property type="entry name" value="Toll/Interleukin receptor TIR domain"/>
    <property type="match status" value="1"/>
</dbReference>
<dbReference type="SMART" id="SM00255">
    <property type="entry name" value="TIR"/>
    <property type="match status" value="1"/>
</dbReference>
<dbReference type="PROSITE" id="PS50104">
    <property type="entry name" value="TIR"/>
    <property type="match status" value="1"/>
</dbReference>
<evidence type="ECO:0000313" key="2">
    <source>
        <dbReference type="EMBL" id="KAG6638599.1"/>
    </source>
</evidence>
<accession>A0A8T1P412</accession>
<keyword evidence="4" id="KW-1185">Reference proteome</keyword>
<dbReference type="Gene3D" id="3.40.50.10140">
    <property type="entry name" value="Toll/interleukin-1 receptor homology (TIR) domain"/>
    <property type="match status" value="1"/>
</dbReference>
<feature type="domain" description="TIR" evidence="1">
    <location>
        <begin position="31"/>
        <end position="154"/>
    </location>
</feature>
<dbReference type="Proteomes" id="UP000811246">
    <property type="component" value="Chromosome 10"/>
</dbReference>
<evidence type="ECO:0000259" key="1">
    <source>
        <dbReference type="PROSITE" id="PS50104"/>
    </source>
</evidence>
<reference evidence="3" key="2">
    <citation type="submission" date="2021-01" db="EMBL/GenBank/DDBJ databases">
        <authorList>
            <person name="Lovell J.T."/>
            <person name="Bentley N."/>
            <person name="Bhattarai G."/>
            <person name="Jenkins J.W."/>
            <person name="Sreedasyam A."/>
            <person name="Alarcon Y."/>
            <person name="Bock C."/>
            <person name="Boston L."/>
            <person name="Carlson J."/>
            <person name="Cervantes K."/>
            <person name="Clermont K."/>
            <person name="Krom N."/>
            <person name="Kubenka K."/>
            <person name="Mamidi S."/>
            <person name="Mattison C."/>
            <person name="Monteros M."/>
            <person name="Pisani C."/>
            <person name="Plott C."/>
            <person name="Rajasekar S."/>
            <person name="Rhein H.S."/>
            <person name="Rohla C."/>
            <person name="Song M."/>
            <person name="Hilaire R.S."/>
            <person name="Shu S."/>
            <person name="Wells L."/>
            <person name="Wang X."/>
            <person name="Webber J."/>
            <person name="Heerema R.J."/>
            <person name="Klein P."/>
            <person name="Conner P."/>
            <person name="Grauke L."/>
            <person name="Grimwood J."/>
            <person name="Schmutz J."/>
            <person name="Randall J.J."/>
        </authorList>
    </citation>
    <scope>NUCLEOTIDE SEQUENCE</scope>
    <source>
        <tissue evidence="3">Leaf</tissue>
    </source>
</reference>
<dbReference type="Pfam" id="PF13676">
    <property type="entry name" value="TIR_2"/>
    <property type="match status" value="1"/>
</dbReference>
<dbReference type="PANTHER" id="PTHR31008:SF42">
    <property type="entry name" value="TMV RESISTANCE PROTEIN N-LIKE"/>
    <property type="match status" value="1"/>
</dbReference>
<reference evidence="2" key="1">
    <citation type="submission" date="2020-12" db="EMBL/GenBank/DDBJ databases">
        <title>WGS assembly of Carya illinoinensis cv. Pawnee.</title>
        <authorList>
            <person name="Platts A."/>
            <person name="Shu S."/>
            <person name="Wright S."/>
            <person name="Barry K."/>
            <person name="Edger P."/>
            <person name="Pires J.C."/>
            <person name="Schmutz J."/>
        </authorList>
    </citation>
    <scope>NUCLEOTIDE SEQUENCE</scope>
    <source>
        <tissue evidence="2">Leaf</tissue>
    </source>
</reference>
<dbReference type="Proteomes" id="UP000811609">
    <property type="component" value="Chromosome 10"/>
</dbReference>
<dbReference type="EMBL" id="CM031834">
    <property type="protein sequence ID" value="KAG6691049.1"/>
    <property type="molecule type" value="Genomic_DNA"/>
</dbReference>
<dbReference type="PANTHER" id="PTHR31008">
    <property type="entry name" value="COP1-INTERACTING PROTEIN-RELATED"/>
    <property type="match status" value="1"/>
</dbReference>
<protein>
    <recommendedName>
        <fullName evidence="1">TIR domain-containing protein</fullName>
    </recommendedName>
</protein>
<evidence type="ECO:0000313" key="3">
    <source>
        <dbReference type="EMBL" id="KAG6691049.1"/>
    </source>
</evidence>
<evidence type="ECO:0000313" key="4">
    <source>
        <dbReference type="Proteomes" id="UP000811609"/>
    </source>
</evidence>
<sequence length="214" mass="24549">MQRSLPLLAKSFARKIQLHYSRNQIPTIDSPSCDVFLSHRGIDTKKTAAGLLYYQLFGLGIRPFLDSRSMKPGDKLYDHINLGIRNCKIGVLLFSSGYCESRFCLYELALMMESKKRVVPIFWDVKPSQLIVKDDGTYLEEDLQRFNWAIEEAKNTVGLAFDSLTGDWSEFLGNASDSIIKNLQEVEGEEMENNLKHQEFQCNSLFISQQKLYS</sequence>
<dbReference type="OrthoDB" id="6078042at2759"/>
<dbReference type="EMBL" id="CM031818">
    <property type="protein sequence ID" value="KAG6638599.1"/>
    <property type="molecule type" value="Genomic_DNA"/>
</dbReference>